<evidence type="ECO:0000256" key="5">
    <source>
        <dbReference type="ARBA" id="ARBA00022898"/>
    </source>
</evidence>
<dbReference type="STRING" id="35608.A0A2U1NJE0"/>
<evidence type="ECO:0000256" key="1">
    <source>
        <dbReference type="ARBA" id="ARBA00001933"/>
    </source>
</evidence>
<dbReference type="PANTHER" id="PTHR46383">
    <property type="entry name" value="ASPARTATE AMINOTRANSFERASE"/>
    <property type="match status" value="1"/>
</dbReference>
<organism evidence="6 7">
    <name type="scientific">Artemisia annua</name>
    <name type="common">Sweet wormwood</name>
    <dbReference type="NCBI Taxonomy" id="35608"/>
    <lineage>
        <taxon>Eukaryota</taxon>
        <taxon>Viridiplantae</taxon>
        <taxon>Streptophyta</taxon>
        <taxon>Embryophyta</taxon>
        <taxon>Tracheophyta</taxon>
        <taxon>Spermatophyta</taxon>
        <taxon>Magnoliopsida</taxon>
        <taxon>eudicotyledons</taxon>
        <taxon>Gunneridae</taxon>
        <taxon>Pentapetalae</taxon>
        <taxon>asterids</taxon>
        <taxon>campanulids</taxon>
        <taxon>Asterales</taxon>
        <taxon>Asteraceae</taxon>
        <taxon>Asteroideae</taxon>
        <taxon>Anthemideae</taxon>
        <taxon>Artemisiinae</taxon>
        <taxon>Artemisia</taxon>
    </lineage>
</organism>
<protein>
    <submittedName>
        <fullName evidence="6">Bifunctional aspartate aminotransferase and glutamate/aspartate-prephenate aminotransferase</fullName>
    </submittedName>
</protein>
<dbReference type="EMBL" id="PKPP01002712">
    <property type="protein sequence ID" value="PWA73619.1"/>
    <property type="molecule type" value="Genomic_DNA"/>
</dbReference>
<comment type="caution">
    <text evidence="6">The sequence shown here is derived from an EMBL/GenBank/DDBJ whole genome shotgun (WGS) entry which is preliminary data.</text>
</comment>
<dbReference type="Gene3D" id="3.90.1150.10">
    <property type="entry name" value="Aspartate Aminotransferase, domain 1"/>
    <property type="match status" value="1"/>
</dbReference>
<evidence type="ECO:0000256" key="2">
    <source>
        <dbReference type="ARBA" id="ARBA00007441"/>
    </source>
</evidence>
<evidence type="ECO:0000256" key="4">
    <source>
        <dbReference type="ARBA" id="ARBA00022679"/>
    </source>
</evidence>
<dbReference type="AlphaFoldDB" id="A0A2U1NJE0"/>
<keyword evidence="4 6" id="KW-0808">Transferase</keyword>
<gene>
    <name evidence="6" type="ORF">CTI12_AA257330</name>
</gene>
<dbReference type="OrthoDB" id="1689938at2759"/>
<keyword evidence="5" id="KW-0663">Pyridoxal phosphate</keyword>
<dbReference type="PANTHER" id="PTHR46383:SF1">
    <property type="entry name" value="ASPARTATE AMINOTRANSFERASE"/>
    <property type="match status" value="1"/>
</dbReference>
<dbReference type="SUPFAM" id="SSF53383">
    <property type="entry name" value="PLP-dependent transferases"/>
    <property type="match status" value="1"/>
</dbReference>
<evidence type="ECO:0000313" key="6">
    <source>
        <dbReference type="EMBL" id="PWA73619.1"/>
    </source>
</evidence>
<dbReference type="Proteomes" id="UP000245207">
    <property type="component" value="Unassembled WGS sequence"/>
</dbReference>
<dbReference type="InterPro" id="IPR015424">
    <property type="entry name" value="PyrdxlP-dep_Trfase"/>
</dbReference>
<comment type="cofactor">
    <cofactor evidence="1">
        <name>pyridoxal 5'-phosphate</name>
        <dbReference type="ChEBI" id="CHEBI:597326"/>
    </cofactor>
</comment>
<keyword evidence="7" id="KW-1185">Reference proteome</keyword>
<sequence>MALPDQEIELVEAGVSVIRLYAGESDFDTLTIIAEAGINAIREGHTRSTSSAGTMQIRTLIYKKLKGKFHPLRCKTNENDISYATDDIAISNGAKKSTLQAVLAIYFPRDEVEKAEVEIRVDVLLRKGYESWSMNRVGKCGQNHRLDAFSTWAILVYLERMNNERLYVTGHCYGGGFPYRNPQRGMTILDNVGASSVPVALRWQ</sequence>
<dbReference type="InterPro" id="IPR015421">
    <property type="entry name" value="PyrdxlP-dep_Trfase_major"/>
</dbReference>
<evidence type="ECO:0000313" key="7">
    <source>
        <dbReference type="Proteomes" id="UP000245207"/>
    </source>
</evidence>
<accession>A0A2U1NJE0</accession>
<name>A0A2U1NJE0_ARTAN</name>
<dbReference type="GO" id="GO:0008483">
    <property type="term" value="F:transaminase activity"/>
    <property type="evidence" value="ECO:0007669"/>
    <property type="project" value="UniProtKB-KW"/>
</dbReference>
<dbReference type="GO" id="GO:0006520">
    <property type="term" value="P:amino acid metabolic process"/>
    <property type="evidence" value="ECO:0007669"/>
    <property type="project" value="InterPro"/>
</dbReference>
<keyword evidence="3 6" id="KW-0032">Aminotransferase</keyword>
<comment type="similarity">
    <text evidence="2">Belongs to the class-I pyridoxal-phosphate-dependent aminotransferase family.</text>
</comment>
<proteinExistence type="inferred from homology"/>
<evidence type="ECO:0000256" key="3">
    <source>
        <dbReference type="ARBA" id="ARBA00022576"/>
    </source>
</evidence>
<reference evidence="6 7" key="1">
    <citation type="journal article" date="2018" name="Mol. Plant">
        <title>The genome of Artemisia annua provides insight into the evolution of Asteraceae family and artemisinin biosynthesis.</title>
        <authorList>
            <person name="Shen Q."/>
            <person name="Zhang L."/>
            <person name="Liao Z."/>
            <person name="Wang S."/>
            <person name="Yan T."/>
            <person name="Shi P."/>
            <person name="Liu M."/>
            <person name="Fu X."/>
            <person name="Pan Q."/>
            <person name="Wang Y."/>
            <person name="Lv Z."/>
            <person name="Lu X."/>
            <person name="Zhang F."/>
            <person name="Jiang W."/>
            <person name="Ma Y."/>
            <person name="Chen M."/>
            <person name="Hao X."/>
            <person name="Li L."/>
            <person name="Tang Y."/>
            <person name="Lv G."/>
            <person name="Zhou Y."/>
            <person name="Sun X."/>
            <person name="Brodelius P.E."/>
            <person name="Rose J.K.C."/>
            <person name="Tang K."/>
        </authorList>
    </citation>
    <scope>NUCLEOTIDE SEQUENCE [LARGE SCALE GENOMIC DNA]</scope>
    <source>
        <strain evidence="7">cv. Huhao1</strain>
        <tissue evidence="6">Leaf</tissue>
    </source>
</reference>
<dbReference type="Gene3D" id="3.40.640.10">
    <property type="entry name" value="Type I PLP-dependent aspartate aminotransferase-like (Major domain)"/>
    <property type="match status" value="1"/>
</dbReference>
<dbReference type="InterPro" id="IPR015422">
    <property type="entry name" value="PyrdxlP-dep_Trfase_small"/>
</dbReference>
<dbReference type="InterPro" id="IPR050596">
    <property type="entry name" value="AspAT/PAT-like"/>
</dbReference>